<reference evidence="9 10" key="1">
    <citation type="submission" date="2019-07" db="EMBL/GenBank/DDBJ databases">
        <title>Gilliamella genomes.</title>
        <authorList>
            <person name="Zheng H."/>
        </authorList>
    </citation>
    <scope>NUCLEOTIDE SEQUENCE [LARGE SCALE GENOMIC DNA]</scope>
    <source>
        <strain evidence="9 10">W8127</strain>
    </source>
</reference>
<evidence type="ECO:0000256" key="2">
    <source>
        <dbReference type="ARBA" id="ARBA00012438"/>
    </source>
</evidence>
<evidence type="ECO:0000256" key="3">
    <source>
        <dbReference type="ARBA" id="ARBA00022553"/>
    </source>
</evidence>
<dbReference type="GO" id="GO:0000155">
    <property type="term" value="F:phosphorelay sensor kinase activity"/>
    <property type="evidence" value="ECO:0007669"/>
    <property type="project" value="InterPro"/>
</dbReference>
<dbReference type="AlphaFoldDB" id="A0A556S920"/>
<keyword evidence="7" id="KW-0472">Membrane</keyword>
<dbReference type="SUPFAM" id="SSF55874">
    <property type="entry name" value="ATPase domain of HSP90 chaperone/DNA topoisomerase II/histidine kinase"/>
    <property type="match status" value="1"/>
</dbReference>
<evidence type="ECO:0000313" key="10">
    <source>
        <dbReference type="Proteomes" id="UP000319483"/>
    </source>
</evidence>
<keyword evidence="6" id="KW-0902">Two-component regulatory system</keyword>
<dbReference type="CDD" id="cd00082">
    <property type="entry name" value="HisKA"/>
    <property type="match status" value="1"/>
</dbReference>
<comment type="catalytic activity">
    <reaction evidence="1">
        <text>ATP + protein L-histidine = ADP + protein N-phospho-L-histidine.</text>
        <dbReference type="EC" id="2.7.13.3"/>
    </reaction>
</comment>
<dbReference type="InterPro" id="IPR036097">
    <property type="entry name" value="HisK_dim/P_sf"/>
</dbReference>
<dbReference type="RefSeq" id="WP_144092774.1">
    <property type="nucleotide sequence ID" value="NZ_VMHM01000015.1"/>
</dbReference>
<evidence type="ECO:0000256" key="5">
    <source>
        <dbReference type="ARBA" id="ARBA00022777"/>
    </source>
</evidence>
<dbReference type="SMART" id="SM00387">
    <property type="entry name" value="HATPase_c"/>
    <property type="match status" value="1"/>
</dbReference>
<gene>
    <name evidence="9" type="ORF">FPQ15_11210</name>
</gene>
<evidence type="ECO:0000313" key="9">
    <source>
        <dbReference type="EMBL" id="TSJ97667.1"/>
    </source>
</evidence>
<dbReference type="Proteomes" id="UP000319483">
    <property type="component" value="Unassembled WGS sequence"/>
</dbReference>
<feature type="transmembrane region" description="Helical" evidence="7">
    <location>
        <begin position="227"/>
        <end position="250"/>
    </location>
</feature>
<dbReference type="InterPro" id="IPR036890">
    <property type="entry name" value="HATPase_C_sf"/>
</dbReference>
<dbReference type="InterPro" id="IPR003594">
    <property type="entry name" value="HATPase_dom"/>
</dbReference>
<dbReference type="InterPro" id="IPR005467">
    <property type="entry name" value="His_kinase_dom"/>
</dbReference>
<dbReference type="PANTHER" id="PTHR45453">
    <property type="entry name" value="PHOSPHATE REGULON SENSOR PROTEIN PHOR"/>
    <property type="match status" value="1"/>
</dbReference>
<name>A0A556S920_9GAMM</name>
<dbReference type="GO" id="GO:0004721">
    <property type="term" value="F:phosphoprotein phosphatase activity"/>
    <property type="evidence" value="ECO:0007669"/>
    <property type="project" value="TreeGrafter"/>
</dbReference>
<evidence type="ECO:0000256" key="6">
    <source>
        <dbReference type="ARBA" id="ARBA00023012"/>
    </source>
</evidence>
<evidence type="ECO:0000256" key="1">
    <source>
        <dbReference type="ARBA" id="ARBA00000085"/>
    </source>
</evidence>
<dbReference type="PRINTS" id="PR00344">
    <property type="entry name" value="BCTRLSENSOR"/>
</dbReference>
<proteinExistence type="predicted"/>
<sequence>MKKITTILSLFLLMTLISFLGWRSIEHEVLMRKNNETLLAKSHINNIKLSIESLLNQRISYFNSLISMIDSDHNNAKELLEKETDFRKIFVINKNNILFLSHSEDSSWHSLVESIALDHSLLLNLKDHDEQFQPNSGWYQNYDHLIYWFIVSDDIIGFELSTVKLTFDIINLLDNQSLEDNFKLINNDKQIYSNGKTFENEITESLKYPLQNWHLTYYYSSPNLVNLYILGIGGIGLLILVLFGFVFYGYREYTRTLRLAKQQVTFVGQVSHEFKTPLTNITLYSEMLSEYLEEEPAPIPDYLQVISAESKRLTRLIQNVLAFNKPNNLNIKPVNLTSLLKQVYLTFKPILAAKSLQLNLINLENDCIVNTDADSVMQILNNFLSNAEKYASKGKQVDLSLCRSGKQVVITVRDYGEGVASHLLKQIFKPFYRVSSSITEGVSGTGIGLTIANQLAKQLQGEIKVINKKPGIAFSLILMEQKNENINC</sequence>
<dbReference type="Pfam" id="PF00512">
    <property type="entry name" value="HisKA"/>
    <property type="match status" value="1"/>
</dbReference>
<protein>
    <recommendedName>
        <fullName evidence="2">histidine kinase</fullName>
        <ecNumber evidence="2">2.7.13.3</ecNumber>
    </recommendedName>
</protein>
<comment type="caution">
    <text evidence="9">The sequence shown here is derived from an EMBL/GenBank/DDBJ whole genome shotgun (WGS) entry which is preliminary data.</text>
</comment>
<keyword evidence="3" id="KW-0597">Phosphoprotein</keyword>
<keyword evidence="5 9" id="KW-0418">Kinase</keyword>
<dbReference type="SMART" id="SM00388">
    <property type="entry name" value="HisKA"/>
    <property type="match status" value="1"/>
</dbReference>
<keyword evidence="7" id="KW-1133">Transmembrane helix</keyword>
<evidence type="ECO:0000259" key="8">
    <source>
        <dbReference type="PROSITE" id="PS50109"/>
    </source>
</evidence>
<evidence type="ECO:0000256" key="7">
    <source>
        <dbReference type="SAM" id="Phobius"/>
    </source>
</evidence>
<dbReference type="Gene3D" id="1.10.287.130">
    <property type="match status" value="1"/>
</dbReference>
<evidence type="ECO:0000256" key="4">
    <source>
        <dbReference type="ARBA" id="ARBA00022679"/>
    </source>
</evidence>
<dbReference type="GO" id="GO:0016036">
    <property type="term" value="P:cellular response to phosphate starvation"/>
    <property type="evidence" value="ECO:0007669"/>
    <property type="project" value="TreeGrafter"/>
</dbReference>
<organism evidence="9 10">
    <name type="scientific">Gilliamella apicola</name>
    <dbReference type="NCBI Taxonomy" id="1196095"/>
    <lineage>
        <taxon>Bacteria</taxon>
        <taxon>Pseudomonadati</taxon>
        <taxon>Pseudomonadota</taxon>
        <taxon>Gammaproteobacteria</taxon>
        <taxon>Orbales</taxon>
        <taxon>Orbaceae</taxon>
        <taxon>Gilliamella</taxon>
    </lineage>
</organism>
<dbReference type="GO" id="GO:0005886">
    <property type="term" value="C:plasma membrane"/>
    <property type="evidence" value="ECO:0007669"/>
    <property type="project" value="TreeGrafter"/>
</dbReference>
<keyword evidence="7" id="KW-0812">Transmembrane</keyword>
<dbReference type="InterPro" id="IPR004358">
    <property type="entry name" value="Sig_transdc_His_kin-like_C"/>
</dbReference>
<dbReference type="SUPFAM" id="SSF47384">
    <property type="entry name" value="Homodimeric domain of signal transducing histidine kinase"/>
    <property type="match status" value="1"/>
</dbReference>
<keyword evidence="4" id="KW-0808">Transferase</keyword>
<dbReference type="PROSITE" id="PS50109">
    <property type="entry name" value="HIS_KIN"/>
    <property type="match status" value="1"/>
</dbReference>
<dbReference type="InterPro" id="IPR003661">
    <property type="entry name" value="HisK_dim/P_dom"/>
</dbReference>
<accession>A0A556S920</accession>
<dbReference type="Pfam" id="PF02518">
    <property type="entry name" value="HATPase_c"/>
    <property type="match status" value="1"/>
</dbReference>
<dbReference type="PANTHER" id="PTHR45453:SF1">
    <property type="entry name" value="PHOSPHATE REGULON SENSOR PROTEIN PHOR"/>
    <property type="match status" value="1"/>
</dbReference>
<dbReference type="EMBL" id="VMHM01000015">
    <property type="protein sequence ID" value="TSJ97667.1"/>
    <property type="molecule type" value="Genomic_DNA"/>
</dbReference>
<feature type="domain" description="Histidine kinase" evidence="8">
    <location>
        <begin position="269"/>
        <end position="482"/>
    </location>
</feature>
<dbReference type="InterPro" id="IPR050351">
    <property type="entry name" value="BphY/WalK/GraS-like"/>
</dbReference>
<dbReference type="Gene3D" id="3.30.565.10">
    <property type="entry name" value="Histidine kinase-like ATPase, C-terminal domain"/>
    <property type="match status" value="1"/>
</dbReference>
<dbReference type="EC" id="2.7.13.3" evidence="2"/>